<dbReference type="RefSeq" id="WP_151157568.1">
    <property type="nucleotide sequence ID" value="NZ_VZRA01000004.1"/>
</dbReference>
<accession>A0ABQ6TKY3</accession>
<keyword evidence="1" id="KW-0812">Transmembrane</keyword>
<evidence type="ECO:0000313" key="2">
    <source>
        <dbReference type="EMBL" id="KAB0668932.1"/>
    </source>
</evidence>
<sequence>MNIIDWQAVGNAAGSLAGFAIIGKWLMRGVERSNAMLPAISESLTTINQGLKELFESRNDHSRRIERVETIQDIRGCNEPIRRRSTDTTHE</sequence>
<dbReference type="Proteomes" id="UP000798046">
    <property type="component" value="Unassembled WGS sequence"/>
</dbReference>
<comment type="caution">
    <text evidence="2">The sequence shown here is derived from an EMBL/GenBank/DDBJ whole genome shotgun (WGS) entry which is preliminary data.</text>
</comment>
<keyword evidence="1" id="KW-1133">Transmembrane helix</keyword>
<gene>
    <name evidence="2" type="ORF">F6V30_13930</name>
</gene>
<evidence type="ECO:0000256" key="1">
    <source>
        <dbReference type="SAM" id="Phobius"/>
    </source>
</evidence>
<dbReference type="EMBL" id="VZRA01000004">
    <property type="protein sequence ID" value="KAB0668932.1"/>
    <property type="molecule type" value="Genomic_DNA"/>
</dbReference>
<keyword evidence="3" id="KW-1185">Reference proteome</keyword>
<evidence type="ECO:0000313" key="3">
    <source>
        <dbReference type="Proteomes" id="UP000798046"/>
    </source>
</evidence>
<proteinExistence type="predicted"/>
<name>A0ABQ6TKY3_9BACT</name>
<organism evidence="2 3">
    <name type="scientific">Oryzomonas sagensis</name>
    <dbReference type="NCBI Taxonomy" id="2603857"/>
    <lineage>
        <taxon>Bacteria</taxon>
        <taxon>Pseudomonadati</taxon>
        <taxon>Thermodesulfobacteriota</taxon>
        <taxon>Desulfuromonadia</taxon>
        <taxon>Geobacterales</taxon>
        <taxon>Geobacteraceae</taxon>
        <taxon>Oryzomonas</taxon>
    </lineage>
</organism>
<reference evidence="2 3" key="1">
    <citation type="journal article" date="2020" name="Microorganisms">
        <title>Description of Three Novel Members in the Family Geobacteraceae, Oryzomonas japonicum gen. nov., sp. nov., Oryzomonas sagensis sp. nov., and Oryzomonas ruber sp. nov.</title>
        <authorList>
            <person name="Xu Z."/>
            <person name="Masuda Y."/>
            <person name="Hayakawa C."/>
            <person name="Ushijima N."/>
            <person name="Kawano K."/>
            <person name="Shiratori Y."/>
            <person name="Senoo K."/>
            <person name="Itoh H."/>
        </authorList>
    </citation>
    <scope>NUCLEOTIDE SEQUENCE [LARGE SCALE GENOMIC DNA]</scope>
    <source>
        <strain evidence="2 3">Red100</strain>
    </source>
</reference>
<keyword evidence="1" id="KW-0472">Membrane</keyword>
<feature type="transmembrane region" description="Helical" evidence="1">
    <location>
        <begin position="6"/>
        <end position="27"/>
    </location>
</feature>
<protein>
    <submittedName>
        <fullName evidence="2">Uncharacterized protein</fullName>
    </submittedName>
</protein>